<keyword evidence="7" id="KW-1185">Reference proteome</keyword>
<dbReference type="InterPro" id="IPR003617">
    <property type="entry name" value="TFIIS/CRSP70_N_sub"/>
</dbReference>
<comment type="caution">
    <text evidence="6">The sequence shown here is derived from an EMBL/GenBank/DDBJ whole genome shotgun (WGS) entry which is preliminary data.</text>
</comment>
<dbReference type="GO" id="GO:0005634">
    <property type="term" value="C:nucleus"/>
    <property type="evidence" value="ECO:0007669"/>
    <property type="project" value="UniProtKB-SubCell"/>
</dbReference>
<dbReference type="PANTHER" id="PTHR46554">
    <property type="entry name" value="MEDIATOR OF RNA POLYMERASE II TRANSCRIPTION SUBUNIT 26A-RELATED"/>
    <property type="match status" value="1"/>
</dbReference>
<feature type="compositionally biased region" description="Polar residues" evidence="4">
    <location>
        <begin position="376"/>
        <end position="403"/>
    </location>
</feature>
<feature type="region of interest" description="Disordered" evidence="4">
    <location>
        <begin position="72"/>
        <end position="99"/>
    </location>
</feature>
<organism evidence="6 7">
    <name type="scientific">Erythroxylum novogranatense</name>
    <dbReference type="NCBI Taxonomy" id="1862640"/>
    <lineage>
        <taxon>Eukaryota</taxon>
        <taxon>Viridiplantae</taxon>
        <taxon>Streptophyta</taxon>
        <taxon>Embryophyta</taxon>
        <taxon>Tracheophyta</taxon>
        <taxon>Spermatophyta</taxon>
        <taxon>Magnoliopsida</taxon>
        <taxon>eudicotyledons</taxon>
        <taxon>Gunneridae</taxon>
        <taxon>Pentapetalae</taxon>
        <taxon>rosids</taxon>
        <taxon>fabids</taxon>
        <taxon>Malpighiales</taxon>
        <taxon>Erythroxylaceae</taxon>
        <taxon>Erythroxylum</taxon>
    </lineage>
</organism>
<dbReference type="InterPro" id="IPR017923">
    <property type="entry name" value="TFIIS_N"/>
</dbReference>
<evidence type="ECO:0000256" key="2">
    <source>
        <dbReference type="ARBA" id="ARBA00023242"/>
    </source>
</evidence>
<comment type="subcellular location">
    <subcellularLocation>
        <location evidence="1 3">Nucleus</location>
    </subcellularLocation>
</comment>
<dbReference type="SUPFAM" id="SSF47676">
    <property type="entry name" value="Conserved domain common to transcription factors TFIIS, elongin A, CRSP70"/>
    <property type="match status" value="1"/>
</dbReference>
<dbReference type="Proteomes" id="UP001159364">
    <property type="component" value="Linkage Group LG07"/>
</dbReference>
<evidence type="ECO:0000256" key="1">
    <source>
        <dbReference type="ARBA" id="ARBA00004123"/>
    </source>
</evidence>
<feature type="compositionally biased region" description="Acidic residues" evidence="4">
    <location>
        <begin position="259"/>
        <end position="271"/>
    </location>
</feature>
<dbReference type="PROSITE" id="PS51319">
    <property type="entry name" value="TFIIS_N"/>
    <property type="match status" value="1"/>
</dbReference>
<dbReference type="SMART" id="SM00509">
    <property type="entry name" value="TFS2N"/>
    <property type="match status" value="1"/>
</dbReference>
<feature type="region of interest" description="Disordered" evidence="4">
    <location>
        <begin position="295"/>
        <end position="407"/>
    </location>
</feature>
<dbReference type="Gene3D" id="1.20.930.10">
    <property type="entry name" value="Conserved domain common to transcription factors TFIIS, elongin A, CRSP70"/>
    <property type="match status" value="1"/>
</dbReference>
<feature type="region of interest" description="Disordered" evidence="4">
    <location>
        <begin position="450"/>
        <end position="474"/>
    </location>
</feature>
<dbReference type="AlphaFoldDB" id="A0AAV8T111"/>
<accession>A0AAV8T111</accession>
<evidence type="ECO:0000313" key="6">
    <source>
        <dbReference type="EMBL" id="KAJ8759963.1"/>
    </source>
</evidence>
<evidence type="ECO:0000256" key="3">
    <source>
        <dbReference type="PROSITE-ProRule" id="PRU00649"/>
    </source>
</evidence>
<feature type="compositionally biased region" description="Basic and acidic residues" evidence="4">
    <location>
        <begin position="72"/>
        <end position="84"/>
    </location>
</feature>
<keyword evidence="2 3" id="KW-0539">Nucleus</keyword>
<feature type="region of interest" description="Disordered" evidence="4">
    <location>
        <begin position="244"/>
        <end position="274"/>
    </location>
</feature>
<protein>
    <recommendedName>
        <fullName evidence="5">TFIIS N-terminal domain-containing protein</fullName>
    </recommendedName>
</protein>
<feature type="domain" description="TFIIS N-terminal" evidence="5">
    <location>
        <begin position="162"/>
        <end position="237"/>
    </location>
</feature>
<dbReference type="Pfam" id="PF08711">
    <property type="entry name" value="Med26"/>
    <property type="match status" value="1"/>
</dbReference>
<feature type="compositionally biased region" description="Basic residues" evidence="4">
    <location>
        <begin position="452"/>
        <end position="474"/>
    </location>
</feature>
<reference evidence="6 7" key="1">
    <citation type="submission" date="2021-09" db="EMBL/GenBank/DDBJ databases">
        <title>Genomic insights and catalytic innovation underlie evolution of tropane alkaloids biosynthesis.</title>
        <authorList>
            <person name="Wang Y.-J."/>
            <person name="Tian T."/>
            <person name="Huang J.-P."/>
            <person name="Huang S.-X."/>
        </authorList>
    </citation>
    <scope>NUCLEOTIDE SEQUENCE [LARGE SCALE GENOMIC DNA]</scope>
    <source>
        <strain evidence="6">KIB-2018</strain>
        <tissue evidence="6">Leaf</tissue>
    </source>
</reference>
<evidence type="ECO:0000313" key="7">
    <source>
        <dbReference type="Proteomes" id="UP001159364"/>
    </source>
</evidence>
<evidence type="ECO:0000259" key="5">
    <source>
        <dbReference type="PROSITE" id="PS51319"/>
    </source>
</evidence>
<dbReference type="InterPro" id="IPR035441">
    <property type="entry name" value="TFIIS/LEDGF_dom_sf"/>
</dbReference>
<sequence length="474" mass="53092">MKQGSLDYWRNYFRGVNSDIFGIIDHAMMVAASDCPKEFRLRRDRIAERLFSCTLTRCSGCNGVELAVPGHDGDGESDGCKTRDGSNNGGGGDVRHDDDDHIEIDIEGGCEFEHGVGSKESNANSCNNGELNMNGDQMVSNYSYGEAEALTDEIEEETQIVGEVLRIKDILQASQEESDSLLFESLRRLELMALTVDILKATEIGKTVNVLRRHGSVRIRQLAQTLIVCWKDLVDEWCNATEAVKGDEGTPESVNPSVVEEEEEEEKEEEGLPFPPLDEMAFFATQPTSMELSQFFDGLDDYGNPRSGGEFNKDHDKGRKPSIENQNITKKQTTNEENVVAEGNKSELVKRQVAPMKPGKPLNNDSGPGRPRKTSVENNASNQLKSQTNSEKITNQRKPSVQQDKIKCSEEAAVHMKLEATKRKLQESYQQVENAKRQRTIQVMDLQDLPKQGHHKNPHGRHGNNNRHWAHGRR</sequence>
<dbReference type="EMBL" id="JAIWQS010000007">
    <property type="protein sequence ID" value="KAJ8759963.1"/>
    <property type="molecule type" value="Genomic_DNA"/>
</dbReference>
<dbReference type="CDD" id="cd00183">
    <property type="entry name" value="TFIIS_I"/>
    <property type="match status" value="1"/>
</dbReference>
<gene>
    <name evidence="6" type="ORF">K2173_010819</name>
</gene>
<feature type="compositionally biased region" description="Basic and acidic residues" evidence="4">
    <location>
        <begin position="311"/>
        <end position="322"/>
    </location>
</feature>
<proteinExistence type="predicted"/>
<feature type="compositionally biased region" description="Polar residues" evidence="4">
    <location>
        <begin position="323"/>
        <end position="337"/>
    </location>
</feature>
<dbReference type="PANTHER" id="PTHR46554:SF2">
    <property type="entry name" value="TFIIS N-TERMINAL DOMAIN-CONTAINING PROTEIN"/>
    <property type="match status" value="1"/>
</dbReference>
<name>A0AAV8T111_9ROSI</name>
<evidence type="ECO:0000256" key="4">
    <source>
        <dbReference type="SAM" id="MobiDB-lite"/>
    </source>
</evidence>